<dbReference type="InterPro" id="IPR026201">
    <property type="entry name" value="Cep290"/>
</dbReference>
<feature type="coiled-coil region" evidence="8">
    <location>
        <begin position="900"/>
        <end position="927"/>
    </location>
</feature>
<keyword evidence="3" id="KW-0963">Cytoplasm</keyword>
<feature type="coiled-coil region" evidence="8">
    <location>
        <begin position="1396"/>
        <end position="1448"/>
    </location>
</feature>
<dbReference type="Proteomes" id="UP000695000">
    <property type="component" value="Unplaced"/>
</dbReference>
<feature type="coiled-coil region" evidence="8">
    <location>
        <begin position="1253"/>
        <end position="1287"/>
    </location>
</feature>
<comment type="subcellular location">
    <subcellularLocation>
        <location evidence="1">Cytoplasm</location>
        <location evidence="1">Cytoskeleton</location>
        <location evidence="1">Cilium basal body</location>
    </subcellularLocation>
    <subcellularLocation>
        <location evidence="2">Cytoplasm</location>
        <location evidence="2">Cytoskeleton</location>
        <location evidence="2">Microtubule organizing center</location>
        <location evidence="2">Centrosome</location>
    </subcellularLocation>
</comment>
<keyword evidence="7" id="KW-0966">Cell projection</keyword>
<feature type="coiled-coil region" evidence="8">
    <location>
        <begin position="973"/>
        <end position="1051"/>
    </location>
</feature>
<name>A0ABM1M4A8_NICVS</name>
<evidence type="ECO:0000256" key="8">
    <source>
        <dbReference type="SAM" id="Coils"/>
    </source>
</evidence>
<evidence type="ECO:0000256" key="3">
    <source>
        <dbReference type="ARBA" id="ARBA00022490"/>
    </source>
</evidence>
<feature type="coiled-coil region" evidence="8">
    <location>
        <begin position="1328"/>
        <end position="1355"/>
    </location>
</feature>
<keyword evidence="9" id="KW-1185">Reference proteome</keyword>
<evidence type="ECO:0000256" key="7">
    <source>
        <dbReference type="ARBA" id="ARBA00023273"/>
    </source>
</evidence>
<sequence>MDWKYLLSLNPEDIQDDAKDELLATIAWYDCDDGLDRAKAVALLKISQEIMKFKAEQVEALLAELDEIATKQGEEELRKDSDHERSSKSKRSLDIDDLEIKYRSVKAKCKKLQRISEEASAKCEKLERNVKILEEERVHLQNELQYSQRDESGSDISEVIKDQHKDLIENVHQKNGQISQLLMDIETVEADNLVLRTKLSAVRDELSDATENLEKEVENGRINGVKLKDIRFAIFILFTEYFLFYYYLESLESIDKENESLKLQVQDIVEDRKIREEEFEKFTQEIDKRIVNWKNIIDEKNAEIEMLRKLNQQEKTKAVSSDESVAEDRDQIQALSKVLGERERKIKDLQNQLETATKEMLETTEAIENIGKERTGHVRSLEKMNAFNKELKKQLKTTHNRCQELQEEVKYQENLAEMRDMDLKEFIDQLNSSELKANLLLVEELKTQKRFKERQISDLVRTNEKMQTNLDNLEKENSAMREKLGLKEDDFISTKSSAQRKLRKDYEDLQKDIGGLEEERIEMRLEIQKLSKIIGALSDQILDLGETPIVEKIVDESEVEEVAVEKPIPNRVEIDDGVKKEKYVAVVEENEALRKGLHEILESVQSEKGLFFREIKSETLEKLLLALDVKHITGWYHPAMRLQAELHNAQGINAELREQLRIKREELQNFREQQEQSRIKFEEALAHTKTSLNIDESTNNAAVIERLNKNLLSVLENYEVEEDAGAELVERLERYKVDFAIIQEQVSLLYKQYTEEKKQWSDSLKDGDKLREDYELMQEKLNMIAFLQDPRNDDEARAKRTVQMSSDLITLNRKCVYWENQEKVYKSQIDALKLEMLECEKATLCKLNKLHGENRSLLSRFDDDSDYSTVDTTELVKMRNDRDNLLAKERQLLFALDDIRKVNADEIRLLQEKVTKLESEKDEMQQRQLKKLSSAYGNEDLGRRLAQSEINEIAERQRADHTNHLFELVKEQLQKSEDRCREYQKYNNEIMRKNLTLQESLNDAQNKVIDSIELEVHKELQLRYKRLCEEKEQLERIKVELENELTVTKKDYEAKKTWSQIGQYELLALKHQIVDLQSECDDKSVIARLSSDVVLARIAQTEISKKLQDGLKMLAQAEDDAERCKNLLIIEREKFETQRRSSEKKLRNLEAIVYQQRSYYHGHVPLISEQKFAENVMEMYGNKKISRENIFKTEERLNELETIKDGLMMKNSIVDELKSLLDSGKDEKAQVIESWYQDKSNLLIEELKIRRRLEFKEMQLGRVSKQVEEQEEQIAKLECELLQSLCIRDINDTKKVPRKLETVETTVMEIVDNSVERFESATQTVDLIDKKSEELSSKEEALKHLKVRIVELELSLSLCQQQLTDKQSQISFYEKHIMDMQQKKETSSSADPKKKIEELKIELKKKDEAIIEYQSLLKKDRDEHSLAAARFQEELKQLQTNLLSVQHSKKTETKPEVEIPGRAAIEQYIIQVHALEKHTAELHTNVTSLKSQLQASRQEAVRWRSLATERLEEMDNLRIKLEEQHQSEIQAYKEDTEKWRDEVKNMQVFLGKYRKDIASLRPDIEKELKDKENKIHELSVTIRQLRRIKNKPEASSSGRDDNFEDVKENLVREHDVLKKRFEQLMHREKSAREEIRSLKGQLMKRPILSARSDTSSAKEHQLKKIGMLEKEVEELKDKLEREAALNEAHKVKVNEDFEKWSKQKYWQQTAEKLKVKLKDKSDDYDKLQQTCSGYRILIERLERDKHNVEMRLKNLKTNTANFNVVQNDALEMDNQRLQSEISGLKTKLEMQQHHSGALGAAMLQEKLEAQERKIAILEMSAKGGCELRAELERSQTTNSNLQKGNLRLEADNLELRLDLEKCGKELPLLREQILHLENYAGVLKSEQHQVTNSGDHAPDSRRIPEMERTIFLLKRIVEKLQAENKRLLAISDSAVKMRPEVGGGGDADHQRRLEDELRHKDELLARVKVLLQKAAAKEKDLLEQVTSLKSLIPLEVKESSSL</sequence>
<feature type="coiled-coil region" evidence="8">
    <location>
        <begin position="196"/>
        <end position="223"/>
    </location>
</feature>
<accession>A0ABM1M4A8</accession>
<evidence type="ECO:0000256" key="5">
    <source>
        <dbReference type="ARBA" id="ARBA00023054"/>
    </source>
</evidence>
<keyword evidence="4" id="KW-0970">Cilium biogenesis/degradation</keyword>
<organism evidence="9 10">
    <name type="scientific">Nicrophorus vespilloides</name>
    <name type="common">Boreal carrion beetle</name>
    <dbReference type="NCBI Taxonomy" id="110193"/>
    <lineage>
        <taxon>Eukaryota</taxon>
        <taxon>Metazoa</taxon>
        <taxon>Ecdysozoa</taxon>
        <taxon>Arthropoda</taxon>
        <taxon>Hexapoda</taxon>
        <taxon>Insecta</taxon>
        <taxon>Pterygota</taxon>
        <taxon>Neoptera</taxon>
        <taxon>Endopterygota</taxon>
        <taxon>Coleoptera</taxon>
        <taxon>Polyphaga</taxon>
        <taxon>Staphyliniformia</taxon>
        <taxon>Silphidae</taxon>
        <taxon>Nicrophorinae</taxon>
        <taxon>Nicrophorus</taxon>
    </lineage>
</organism>
<evidence type="ECO:0000313" key="10">
    <source>
        <dbReference type="RefSeq" id="XP_017769408.1"/>
    </source>
</evidence>
<evidence type="ECO:0000313" key="9">
    <source>
        <dbReference type="Proteomes" id="UP000695000"/>
    </source>
</evidence>
<feature type="coiled-coil region" evidence="8">
    <location>
        <begin position="1504"/>
        <end position="1820"/>
    </location>
</feature>
<reference evidence="10" key="1">
    <citation type="submission" date="2025-08" db="UniProtKB">
        <authorList>
            <consortium name="RefSeq"/>
        </authorList>
    </citation>
    <scope>IDENTIFICATION</scope>
    <source>
        <tissue evidence="10">Whole Larva</tissue>
    </source>
</reference>
<feature type="coiled-coil region" evidence="8">
    <location>
        <begin position="95"/>
        <end position="150"/>
    </location>
</feature>
<evidence type="ECO:0000256" key="1">
    <source>
        <dbReference type="ARBA" id="ARBA00004120"/>
    </source>
</evidence>
<evidence type="ECO:0000256" key="4">
    <source>
        <dbReference type="ARBA" id="ARBA00022794"/>
    </source>
</evidence>
<dbReference type="GeneID" id="108557416"/>
<evidence type="ECO:0000256" key="2">
    <source>
        <dbReference type="ARBA" id="ARBA00004300"/>
    </source>
</evidence>
<feature type="coiled-coil region" evidence="8">
    <location>
        <begin position="251"/>
        <end position="415"/>
    </location>
</feature>
<dbReference type="PANTHER" id="PTHR18879">
    <property type="entry name" value="CENTROSOMAL PROTEIN OF 290 KDA"/>
    <property type="match status" value="1"/>
</dbReference>
<protein>
    <submittedName>
        <fullName evidence="10">LOW QUALITY PROTEIN: centrosomal protein of 290 kDa-like</fullName>
    </submittedName>
</protein>
<dbReference type="PANTHER" id="PTHR18879:SF20">
    <property type="entry name" value="CENTROSOMAL PROTEIN OF 290 KDA"/>
    <property type="match status" value="1"/>
</dbReference>
<gene>
    <name evidence="10" type="primary">LOC108557416</name>
</gene>
<evidence type="ECO:0000256" key="6">
    <source>
        <dbReference type="ARBA" id="ARBA00023212"/>
    </source>
</evidence>
<keyword evidence="5 8" id="KW-0175">Coiled coil</keyword>
<feature type="coiled-coil region" evidence="8">
    <location>
        <begin position="1114"/>
        <end position="1152"/>
    </location>
</feature>
<keyword evidence="6" id="KW-0206">Cytoskeleton</keyword>
<dbReference type="RefSeq" id="XP_017769408.1">
    <property type="nucleotide sequence ID" value="XM_017913919.1"/>
</dbReference>
<proteinExistence type="predicted"/>
<feature type="coiled-coil region" evidence="8">
    <location>
        <begin position="639"/>
        <end position="680"/>
    </location>
</feature>
<feature type="coiled-coil region" evidence="8">
    <location>
        <begin position="442"/>
        <end position="526"/>
    </location>
</feature>